<reference evidence="2 3" key="1">
    <citation type="submission" date="2015-09" db="EMBL/GenBank/DDBJ databases">
        <title>Host preference determinants of Valsa canker pathogens revealed by comparative genomics.</title>
        <authorList>
            <person name="Yin Z."/>
            <person name="Huang L."/>
        </authorList>
    </citation>
    <scope>NUCLEOTIDE SEQUENCE [LARGE SCALE GENOMIC DNA]</scope>
    <source>
        <strain evidence="2 3">03-1</strain>
    </source>
</reference>
<dbReference type="SUPFAM" id="SSF56112">
    <property type="entry name" value="Protein kinase-like (PK-like)"/>
    <property type="match status" value="1"/>
</dbReference>
<dbReference type="AlphaFoldDB" id="A0A423VWQ1"/>
<proteinExistence type="predicted"/>
<dbReference type="GO" id="GO:0005524">
    <property type="term" value="F:ATP binding"/>
    <property type="evidence" value="ECO:0007669"/>
    <property type="project" value="InterPro"/>
</dbReference>
<dbReference type="OrthoDB" id="4062651at2759"/>
<organism evidence="2 3">
    <name type="scientific">Cytospora schulzeri</name>
    <dbReference type="NCBI Taxonomy" id="448051"/>
    <lineage>
        <taxon>Eukaryota</taxon>
        <taxon>Fungi</taxon>
        <taxon>Dikarya</taxon>
        <taxon>Ascomycota</taxon>
        <taxon>Pezizomycotina</taxon>
        <taxon>Sordariomycetes</taxon>
        <taxon>Sordariomycetidae</taxon>
        <taxon>Diaporthales</taxon>
        <taxon>Cytosporaceae</taxon>
        <taxon>Cytospora</taxon>
    </lineage>
</organism>
<accession>A0A423VWQ1</accession>
<dbReference type="GO" id="GO:0004672">
    <property type="term" value="F:protein kinase activity"/>
    <property type="evidence" value="ECO:0007669"/>
    <property type="project" value="InterPro"/>
</dbReference>
<evidence type="ECO:0000313" key="3">
    <source>
        <dbReference type="Proteomes" id="UP000283895"/>
    </source>
</evidence>
<feature type="domain" description="Protein kinase" evidence="1">
    <location>
        <begin position="22"/>
        <end position="357"/>
    </location>
</feature>
<protein>
    <recommendedName>
        <fullName evidence="1">Protein kinase domain-containing protein</fullName>
    </recommendedName>
</protein>
<sequence length="357" mass="40561">MTESTSAAIRYGHLFVDGEDQYLFAGYLARGSQCQVQLVVKVSPQRGELLIRKVTIHRLESPRSMSEDQEHMAALHIWEEAQRAQVQPNIVRLYSAKNIESSPRPTHHSRYVHRVTYMRYYNGGTLEQLFDNYKRRGQLIPRPLIRRFLWQVTYSLRFMYSLDHPVLYGDLEMRNIFVNFEENRNVPDFYVGDLGSAKIGPFAPGNVNPPGDIQSLHRTVVRLLNCPSTAGSLEAPADELERQLQDWLSDLHKLAFPEGPGSRGTALPDLTLLFNNITAIPAPDPRIRRAPSPLPLPLCHDTREAAINVSNVHGPWYLAKTRKEGTTGLPESVEVDESRTYHRPNRANIESDTDDGL</sequence>
<dbReference type="EMBL" id="LKEA01000036">
    <property type="protein sequence ID" value="ROV95422.1"/>
    <property type="molecule type" value="Genomic_DNA"/>
</dbReference>
<name>A0A423VWQ1_9PEZI</name>
<dbReference type="PROSITE" id="PS50011">
    <property type="entry name" value="PROTEIN_KINASE_DOM"/>
    <property type="match status" value="1"/>
</dbReference>
<dbReference type="InterPro" id="IPR000719">
    <property type="entry name" value="Prot_kinase_dom"/>
</dbReference>
<dbReference type="Gene3D" id="1.10.510.10">
    <property type="entry name" value="Transferase(Phosphotransferase) domain 1"/>
    <property type="match status" value="1"/>
</dbReference>
<keyword evidence="3" id="KW-1185">Reference proteome</keyword>
<dbReference type="SMART" id="SM00220">
    <property type="entry name" value="S_TKc"/>
    <property type="match status" value="1"/>
</dbReference>
<evidence type="ECO:0000259" key="1">
    <source>
        <dbReference type="PROSITE" id="PS50011"/>
    </source>
</evidence>
<comment type="caution">
    <text evidence="2">The sequence shown here is derived from an EMBL/GenBank/DDBJ whole genome shotgun (WGS) entry which is preliminary data.</text>
</comment>
<dbReference type="Proteomes" id="UP000283895">
    <property type="component" value="Unassembled WGS sequence"/>
</dbReference>
<dbReference type="InterPro" id="IPR011009">
    <property type="entry name" value="Kinase-like_dom_sf"/>
</dbReference>
<evidence type="ECO:0000313" key="2">
    <source>
        <dbReference type="EMBL" id="ROV95422.1"/>
    </source>
</evidence>
<gene>
    <name evidence="2" type="ORF">VMCG_08484</name>
</gene>